<dbReference type="SUPFAM" id="SSF52499">
    <property type="entry name" value="Isochorismatase-like hydrolases"/>
    <property type="match status" value="1"/>
</dbReference>
<evidence type="ECO:0000313" key="4">
    <source>
        <dbReference type="EMBL" id="EGG19096.1"/>
    </source>
</evidence>
<dbReference type="GeneID" id="14871273"/>
<proteinExistence type="inferred from homology"/>
<dbReference type="KEGG" id="dfa:DFA_02342"/>
<dbReference type="PANTHER" id="PTHR43540">
    <property type="entry name" value="PEROXYUREIDOACRYLATE/UREIDOACRYLATE AMIDOHYDROLASE-RELATED"/>
    <property type="match status" value="1"/>
</dbReference>
<dbReference type="Gene3D" id="3.40.50.850">
    <property type="entry name" value="Isochorismatase-like"/>
    <property type="match status" value="1"/>
</dbReference>
<evidence type="ECO:0000313" key="5">
    <source>
        <dbReference type="Proteomes" id="UP000007797"/>
    </source>
</evidence>
<name>F4PZ67_CACFS</name>
<dbReference type="EMBL" id="GL883016">
    <property type="protein sequence ID" value="EGG19096.1"/>
    <property type="molecule type" value="Genomic_DNA"/>
</dbReference>
<dbReference type="RefSeq" id="XP_004366729.1">
    <property type="nucleotide sequence ID" value="XM_004366672.1"/>
</dbReference>
<dbReference type="Proteomes" id="UP000007797">
    <property type="component" value="Unassembled WGS sequence"/>
</dbReference>
<protein>
    <submittedName>
        <fullName evidence="4">Isochorismatase hydrolase</fullName>
    </submittedName>
</protein>
<evidence type="ECO:0000259" key="3">
    <source>
        <dbReference type="Pfam" id="PF00857"/>
    </source>
</evidence>
<accession>F4PZ67</accession>
<dbReference type="Pfam" id="PF00857">
    <property type="entry name" value="Isochorismatase"/>
    <property type="match status" value="1"/>
</dbReference>
<comment type="similarity">
    <text evidence="1">Belongs to the isochorismatase family.</text>
</comment>
<evidence type="ECO:0000256" key="2">
    <source>
        <dbReference type="ARBA" id="ARBA00022801"/>
    </source>
</evidence>
<dbReference type="InterPro" id="IPR036380">
    <property type="entry name" value="Isochorismatase-like_sf"/>
</dbReference>
<dbReference type="OrthoDB" id="245563at2759"/>
<dbReference type="InterPro" id="IPR000868">
    <property type="entry name" value="Isochorismatase-like_dom"/>
</dbReference>
<organism evidence="4 5">
    <name type="scientific">Cavenderia fasciculata</name>
    <name type="common">Slime mold</name>
    <name type="synonym">Dictyostelium fasciculatum</name>
    <dbReference type="NCBI Taxonomy" id="261658"/>
    <lineage>
        <taxon>Eukaryota</taxon>
        <taxon>Amoebozoa</taxon>
        <taxon>Evosea</taxon>
        <taxon>Eumycetozoa</taxon>
        <taxon>Dictyostelia</taxon>
        <taxon>Acytosteliales</taxon>
        <taxon>Cavenderiaceae</taxon>
        <taxon>Cavenderia</taxon>
    </lineage>
</organism>
<reference evidence="5" key="1">
    <citation type="journal article" date="2011" name="Genome Res.">
        <title>Phylogeny-wide analysis of social amoeba genomes highlights ancient origins for complex intercellular communication.</title>
        <authorList>
            <person name="Heidel A.J."/>
            <person name="Lawal H.M."/>
            <person name="Felder M."/>
            <person name="Schilde C."/>
            <person name="Helps N.R."/>
            <person name="Tunggal B."/>
            <person name="Rivero F."/>
            <person name="John U."/>
            <person name="Schleicher M."/>
            <person name="Eichinger L."/>
            <person name="Platzer M."/>
            <person name="Noegel A.A."/>
            <person name="Schaap P."/>
            <person name="Gloeckner G."/>
        </authorList>
    </citation>
    <scope>NUCLEOTIDE SEQUENCE [LARGE SCALE GENOMIC DNA]</scope>
    <source>
        <strain evidence="5">SH3</strain>
    </source>
</reference>
<gene>
    <name evidence="4" type="ORF">DFA_02342</name>
</gene>
<evidence type="ECO:0000256" key="1">
    <source>
        <dbReference type="ARBA" id="ARBA00006336"/>
    </source>
</evidence>
<feature type="domain" description="Isochorismatase-like" evidence="3">
    <location>
        <begin position="3"/>
        <end position="151"/>
    </location>
</feature>
<dbReference type="InterPro" id="IPR050272">
    <property type="entry name" value="Isochorismatase-like_hydrls"/>
</dbReference>
<dbReference type="OMA" id="IMADNFA"/>
<sequence>MSTALIIIDVQNDYFKGGNWTLYNQEGALENVKKVLASFREKKSDGLHHVVHVQHVAPAGFPFFVEGTEGVKIHADVAPIDGEKLIVKRQINSYLGTDLEAHLKEKKVEKLVIVGSMTHMCIDSATRASADLGFKDITVLGDACASRDLESPLDKSIIPAQQVHNAYLSALAFAFAKVIPTSTFLQ</sequence>
<dbReference type="STRING" id="1054147.F4PZ67"/>
<keyword evidence="2 4" id="KW-0378">Hydrolase</keyword>
<dbReference type="GO" id="GO:0016787">
    <property type="term" value="F:hydrolase activity"/>
    <property type="evidence" value="ECO:0007669"/>
    <property type="project" value="UniProtKB-KW"/>
</dbReference>
<dbReference type="PANTHER" id="PTHR43540:SF1">
    <property type="entry name" value="ISOCHORISMATASE HYDROLASE"/>
    <property type="match status" value="1"/>
</dbReference>
<keyword evidence="5" id="KW-1185">Reference proteome</keyword>
<dbReference type="AlphaFoldDB" id="F4PZ67"/>
<dbReference type="CDD" id="cd01014">
    <property type="entry name" value="nicotinamidase_related"/>
    <property type="match status" value="1"/>
</dbReference>